<organism evidence="1 2">
    <name type="scientific">Strigamia maritima</name>
    <name type="common">European centipede</name>
    <name type="synonym">Geophilus maritimus</name>
    <dbReference type="NCBI Taxonomy" id="126957"/>
    <lineage>
        <taxon>Eukaryota</taxon>
        <taxon>Metazoa</taxon>
        <taxon>Ecdysozoa</taxon>
        <taxon>Arthropoda</taxon>
        <taxon>Myriapoda</taxon>
        <taxon>Chilopoda</taxon>
        <taxon>Pleurostigmophora</taxon>
        <taxon>Geophilomorpha</taxon>
        <taxon>Linotaeniidae</taxon>
        <taxon>Strigamia</taxon>
    </lineage>
</organism>
<evidence type="ECO:0000313" key="1">
    <source>
        <dbReference type="EnsemblMetazoa" id="SMAR007574-PA"/>
    </source>
</evidence>
<name>T1J1Z9_STRMM</name>
<proteinExistence type="predicted"/>
<reference evidence="2" key="1">
    <citation type="submission" date="2011-05" db="EMBL/GenBank/DDBJ databases">
        <authorList>
            <person name="Richards S.R."/>
            <person name="Qu J."/>
            <person name="Jiang H."/>
            <person name="Jhangiani S.N."/>
            <person name="Agravi P."/>
            <person name="Goodspeed R."/>
            <person name="Gross S."/>
            <person name="Mandapat C."/>
            <person name="Jackson L."/>
            <person name="Mathew T."/>
            <person name="Pu L."/>
            <person name="Thornton R."/>
            <person name="Saada N."/>
            <person name="Wilczek-Boney K.B."/>
            <person name="Lee S."/>
            <person name="Kovar C."/>
            <person name="Wu Y."/>
            <person name="Scherer S.E."/>
            <person name="Worley K.C."/>
            <person name="Muzny D.M."/>
            <person name="Gibbs R."/>
        </authorList>
    </citation>
    <scope>NUCLEOTIDE SEQUENCE</scope>
    <source>
        <strain evidence="2">Brora</strain>
    </source>
</reference>
<accession>T1J1Z9</accession>
<dbReference type="Proteomes" id="UP000014500">
    <property type="component" value="Unassembled WGS sequence"/>
</dbReference>
<dbReference type="HOGENOM" id="CLU_3208191_0_0_1"/>
<dbReference type="EnsemblMetazoa" id="SMAR007574-RA">
    <property type="protein sequence ID" value="SMAR007574-PA"/>
    <property type="gene ID" value="SMAR007574"/>
</dbReference>
<dbReference type="EMBL" id="JH431790">
    <property type="status" value="NOT_ANNOTATED_CDS"/>
    <property type="molecule type" value="Genomic_DNA"/>
</dbReference>
<protein>
    <submittedName>
        <fullName evidence="1">Uncharacterized protein</fullName>
    </submittedName>
</protein>
<sequence length="45" mass="5448">MDDNMELVMVTYNFDIFFLFRCYEPMTLLIAGRTIERNFTSFSRV</sequence>
<keyword evidence="2" id="KW-1185">Reference proteome</keyword>
<reference evidence="1" key="2">
    <citation type="submission" date="2015-02" db="UniProtKB">
        <authorList>
            <consortium name="EnsemblMetazoa"/>
        </authorList>
    </citation>
    <scope>IDENTIFICATION</scope>
</reference>
<evidence type="ECO:0000313" key="2">
    <source>
        <dbReference type="Proteomes" id="UP000014500"/>
    </source>
</evidence>
<dbReference type="AlphaFoldDB" id="T1J1Z9"/>